<dbReference type="PANTHER" id="PTHR34153:SF2">
    <property type="entry name" value="SI:CH211-262H13.3-RELATED"/>
    <property type="match status" value="1"/>
</dbReference>
<feature type="region of interest" description="Disordered" evidence="1">
    <location>
        <begin position="444"/>
        <end position="480"/>
    </location>
</feature>
<evidence type="ECO:0000313" key="4">
    <source>
        <dbReference type="Proteomes" id="UP001642540"/>
    </source>
</evidence>
<dbReference type="InterPro" id="IPR032071">
    <property type="entry name" value="DUF4806"/>
</dbReference>
<evidence type="ECO:0000313" key="3">
    <source>
        <dbReference type="EMBL" id="CAL8117622.1"/>
    </source>
</evidence>
<dbReference type="PANTHER" id="PTHR34153">
    <property type="entry name" value="SI:CH211-262H13.3-RELATED-RELATED"/>
    <property type="match status" value="1"/>
</dbReference>
<accession>A0ABP1R6I9</accession>
<reference evidence="3 4" key="1">
    <citation type="submission" date="2024-08" db="EMBL/GenBank/DDBJ databases">
        <authorList>
            <person name="Cucini C."/>
            <person name="Frati F."/>
        </authorList>
    </citation>
    <scope>NUCLEOTIDE SEQUENCE [LARGE SCALE GENOMIC DNA]</scope>
</reference>
<proteinExistence type="predicted"/>
<feature type="compositionally biased region" description="Polar residues" evidence="1">
    <location>
        <begin position="468"/>
        <end position="480"/>
    </location>
</feature>
<name>A0ABP1R6I9_9HEXA</name>
<keyword evidence="4" id="KW-1185">Reference proteome</keyword>
<dbReference type="EMBL" id="CAXLJM020000055">
    <property type="protein sequence ID" value="CAL8117622.1"/>
    <property type="molecule type" value="Genomic_DNA"/>
</dbReference>
<dbReference type="Proteomes" id="UP001642540">
    <property type="component" value="Unassembled WGS sequence"/>
</dbReference>
<sequence>MYSVVEFTDLQEVEVVPSDWITDGFCWYPNCKSTDSIRKAIKKRETPTQQNYTLYKARVFRSYDTYAAARIKLKTAEYESDISSEVEITPKSKRTPRKRRLECLLKKEPESELEMSHTSASRALPIGKNILPSPPPFPPPPPLFQSPVVSSFDNNYTDQHRTLNLPYSSVGMGHDSNPPSFSQLASEVFGEPVRTTPYFTNTATGSCSANGMLHPGFDSTRNPMNNISTLEFPRPRLVLNNPDGMSVAAAAHPPVPNPDHGVFDRTDKRLRVETGCYSPQNSNQLDFENWMVRNVNIIKAQMKQLQESVDVLLQKNAVDGLNSNQVVTDVAHFAIPVASSEMLENLYGSLSSDNARNSLIIKLGMRGGKDVRECTRRVMSTLLTDRVAERFSWLGSRGDKNAFSKSVLKDLVIDAVRANGKTNLASADDVENAVKEWLKNSKKRLIAEGKKTGPTHQRNMEPEIPQDSLVSDASSEASQD</sequence>
<evidence type="ECO:0000256" key="1">
    <source>
        <dbReference type="SAM" id="MobiDB-lite"/>
    </source>
</evidence>
<organism evidence="3 4">
    <name type="scientific">Orchesella dallaii</name>
    <dbReference type="NCBI Taxonomy" id="48710"/>
    <lineage>
        <taxon>Eukaryota</taxon>
        <taxon>Metazoa</taxon>
        <taxon>Ecdysozoa</taxon>
        <taxon>Arthropoda</taxon>
        <taxon>Hexapoda</taxon>
        <taxon>Collembola</taxon>
        <taxon>Entomobryomorpha</taxon>
        <taxon>Entomobryoidea</taxon>
        <taxon>Orchesellidae</taxon>
        <taxon>Orchesellinae</taxon>
        <taxon>Orchesella</taxon>
    </lineage>
</organism>
<dbReference type="Pfam" id="PF16064">
    <property type="entry name" value="DUF4806"/>
    <property type="match status" value="1"/>
</dbReference>
<comment type="caution">
    <text evidence="3">The sequence shown here is derived from an EMBL/GenBank/DDBJ whole genome shotgun (WGS) entry which is preliminary data.</text>
</comment>
<evidence type="ECO:0000259" key="2">
    <source>
        <dbReference type="Pfam" id="PF16064"/>
    </source>
</evidence>
<protein>
    <recommendedName>
        <fullName evidence="2">DUF4806 domain-containing protein</fullName>
    </recommendedName>
</protein>
<feature type="domain" description="DUF4806" evidence="2">
    <location>
        <begin position="330"/>
        <end position="413"/>
    </location>
</feature>
<gene>
    <name evidence="3" type="ORF">ODALV1_LOCUS17782</name>
</gene>